<dbReference type="Proteomes" id="UP001285441">
    <property type="component" value="Unassembled WGS sequence"/>
</dbReference>
<gene>
    <name evidence="1" type="ORF">B0H63DRAFT_518515</name>
</gene>
<accession>A0AAE0NWZ7</accession>
<sequence length="207" mass="23794">MSFRYLRIPPEARLNTQAVMYSGVTHTLQQCIRDLINTSRVVKKELVTADGKSIKDHEHPLIPGLYDIVLKGRYDLIQKILDFFFNRNTEMYQYIHGGFEPFKLILEKNGAEHHPSRRWPTSSPRARSNFVRESWLSTKFFAANSIQKHLPDGSELTKELLDKLINQHESSPFGPHLASTCTNYRVAGIMALVWLRIPKWASGVQSS</sequence>
<proteinExistence type="predicted"/>
<evidence type="ECO:0000313" key="2">
    <source>
        <dbReference type="Proteomes" id="UP001285441"/>
    </source>
</evidence>
<comment type="caution">
    <text evidence="1">The sequence shown here is derived from an EMBL/GenBank/DDBJ whole genome shotgun (WGS) entry which is preliminary data.</text>
</comment>
<name>A0AAE0NWZ7_9PEZI</name>
<keyword evidence="2" id="KW-1185">Reference proteome</keyword>
<reference evidence="1" key="1">
    <citation type="journal article" date="2023" name="Mol. Phylogenet. Evol.">
        <title>Genome-scale phylogeny and comparative genomics of the fungal order Sordariales.</title>
        <authorList>
            <person name="Hensen N."/>
            <person name="Bonometti L."/>
            <person name="Westerberg I."/>
            <person name="Brannstrom I.O."/>
            <person name="Guillou S."/>
            <person name="Cros-Aarteil S."/>
            <person name="Calhoun S."/>
            <person name="Haridas S."/>
            <person name="Kuo A."/>
            <person name="Mondo S."/>
            <person name="Pangilinan J."/>
            <person name="Riley R."/>
            <person name="LaButti K."/>
            <person name="Andreopoulos B."/>
            <person name="Lipzen A."/>
            <person name="Chen C."/>
            <person name="Yan M."/>
            <person name="Daum C."/>
            <person name="Ng V."/>
            <person name="Clum A."/>
            <person name="Steindorff A."/>
            <person name="Ohm R.A."/>
            <person name="Martin F."/>
            <person name="Silar P."/>
            <person name="Natvig D.O."/>
            <person name="Lalanne C."/>
            <person name="Gautier V."/>
            <person name="Ament-Velasquez S.L."/>
            <person name="Kruys A."/>
            <person name="Hutchinson M.I."/>
            <person name="Powell A.J."/>
            <person name="Barry K."/>
            <person name="Miller A.N."/>
            <person name="Grigoriev I.V."/>
            <person name="Debuchy R."/>
            <person name="Gladieux P."/>
            <person name="Hiltunen Thoren M."/>
            <person name="Johannesson H."/>
        </authorList>
    </citation>
    <scope>NUCLEOTIDE SEQUENCE</scope>
    <source>
        <strain evidence="1">CBS 232.78</strain>
    </source>
</reference>
<organism evidence="1 2">
    <name type="scientific">Podospora didyma</name>
    <dbReference type="NCBI Taxonomy" id="330526"/>
    <lineage>
        <taxon>Eukaryota</taxon>
        <taxon>Fungi</taxon>
        <taxon>Dikarya</taxon>
        <taxon>Ascomycota</taxon>
        <taxon>Pezizomycotina</taxon>
        <taxon>Sordariomycetes</taxon>
        <taxon>Sordariomycetidae</taxon>
        <taxon>Sordariales</taxon>
        <taxon>Podosporaceae</taxon>
        <taxon>Podospora</taxon>
    </lineage>
</organism>
<reference evidence="1" key="2">
    <citation type="submission" date="2023-06" db="EMBL/GenBank/DDBJ databases">
        <authorList>
            <consortium name="Lawrence Berkeley National Laboratory"/>
            <person name="Haridas S."/>
            <person name="Hensen N."/>
            <person name="Bonometti L."/>
            <person name="Westerberg I."/>
            <person name="Brannstrom I.O."/>
            <person name="Guillou S."/>
            <person name="Cros-Aarteil S."/>
            <person name="Calhoun S."/>
            <person name="Kuo A."/>
            <person name="Mondo S."/>
            <person name="Pangilinan J."/>
            <person name="Riley R."/>
            <person name="LaButti K."/>
            <person name="Andreopoulos B."/>
            <person name="Lipzen A."/>
            <person name="Chen C."/>
            <person name="Yanf M."/>
            <person name="Daum C."/>
            <person name="Ng V."/>
            <person name="Clum A."/>
            <person name="Steindorff A."/>
            <person name="Ohm R."/>
            <person name="Martin F."/>
            <person name="Silar P."/>
            <person name="Natvig D."/>
            <person name="Lalanne C."/>
            <person name="Gautier V."/>
            <person name="Ament-velasquez S.L."/>
            <person name="Kruys A."/>
            <person name="Hutchinson M.I."/>
            <person name="Powell A.J."/>
            <person name="Barry K."/>
            <person name="Miller A.N."/>
            <person name="Grigoriev I.V."/>
            <person name="Debuchy R."/>
            <person name="Gladieux P."/>
            <person name="Thoren M.H."/>
            <person name="Johannesson H."/>
        </authorList>
    </citation>
    <scope>NUCLEOTIDE SEQUENCE</scope>
    <source>
        <strain evidence="1">CBS 232.78</strain>
    </source>
</reference>
<dbReference type="EMBL" id="JAULSW010000002">
    <property type="protein sequence ID" value="KAK3389277.1"/>
    <property type="molecule type" value="Genomic_DNA"/>
</dbReference>
<dbReference type="AlphaFoldDB" id="A0AAE0NWZ7"/>
<evidence type="ECO:0000313" key="1">
    <source>
        <dbReference type="EMBL" id="KAK3389277.1"/>
    </source>
</evidence>
<protein>
    <submittedName>
        <fullName evidence="1">Uncharacterized protein</fullName>
    </submittedName>
</protein>